<keyword evidence="2" id="KW-1185">Reference proteome</keyword>
<evidence type="ECO:0000313" key="2">
    <source>
        <dbReference type="Proteomes" id="UP000032142"/>
    </source>
</evidence>
<dbReference type="AlphaFoldDB" id="A0A0B0MFR8"/>
<dbReference type="EMBL" id="JRRC01163760">
    <property type="protein sequence ID" value="KHG01003.1"/>
    <property type="molecule type" value="Genomic_DNA"/>
</dbReference>
<protein>
    <submittedName>
        <fullName evidence="1">Uncharacterized protein</fullName>
    </submittedName>
</protein>
<gene>
    <name evidence="1" type="ORF">F383_22839</name>
</gene>
<sequence>MPKNPKNWPFSNRVILGLGRDTPM</sequence>
<comment type="caution">
    <text evidence="1">The sequence shown here is derived from an EMBL/GenBank/DDBJ whole genome shotgun (WGS) entry which is preliminary data.</text>
</comment>
<dbReference type="Proteomes" id="UP000032142">
    <property type="component" value="Unassembled WGS sequence"/>
</dbReference>
<proteinExistence type="predicted"/>
<reference evidence="2" key="1">
    <citation type="submission" date="2014-09" db="EMBL/GenBank/DDBJ databases">
        <authorList>
            <person name="Mudge J."/>
            <person name="Ramaraj T."/>
            <person name="Lindquist I.E."/>
            <person name="Bharti A.K."/>
            <person name="Sundararajan A."/>
            <person name="Cameron C.T."/>
            <person name="Woodward J.E."/>
            <person name="May G.D."/>
            <person name="Brubaker C."/>
            <person name="Broadhvest J."/>
            <person name="Wilkins T.A."/>
        </authorList>
    </citation>
    <scope>NUCLEOTIDE SEQUENCE</scope>
    <source>
        <strain evidence="2">cv. AKA8401</strain>
    </source>
</reference>
<evidence type="ECO:0000313" key="1">
    <source>
        <dbReference type="EMBL" id="KHG01003.1"/>
    </source>
</evidence>
<accession>A0A0B0MFR8</accession>
<organism evidence="1 2">
    <name type="scientific">Gossypium arboreum</name>
    <name type="common">Tree cotton</name>
    <name type="synonym">Gossypium nanking</name>
    <dbReference type="NCBI Taxonomy" id="29729"/>
    <lineage>
        <taxon>Eukaryota</taxon>
        <taxon>Viridiplantae</taxon>
        <taxon>Streptophyta</taxon>
        <taxon>Embryophyta</taxon>
        <taxon>Tracheophyta</taxon>
        <taxon>Spermatophyta</taxon>
        <taxon>Magnoliopsida</taxon>
        <taxon>eudicotyledons</taxon>
        <taxon>Gunneridae</taxon>
        <taxon>Pentapetalae</taxon>
        <taxon>rosids</taxon>
        <taxon>malvids</taxon>
        <taxon>Malvales</taxon>
        <taxon>Malvaceae</taxon>
        <taxon>Malvoideae</taxon>
        <taxon>Gossypium</taxon>
    </lineage>
</organism>
<name>A0A0B0MFR8_GOSAR</name>